<comment type="similarity">
    <text evidence="2 4">Belongs to the peptidase S26 family.</text>
</comment>
<sequence>MHMSGTIRTKDGHGRLGSVLSGLAVAVGCALFLGGFVWGVLVYRPYTVPTDSMTPTLDVNSRVLAERIDGAEVKRGDVVVFEDPLWASSPMVKRVVAVGGDTVACCDGDGRLTVNGRAVDEPYLGPGIDGRKTASGEEFSATVPEGSLFLLGDDRHTSLDSRTHLEEAGQGSVPRSAVVARVDAVVWPAKGLLDRPASFAGLPGGLSEPGPFTTLLTMITAGGILVFAGAAYGPVARLLGRRSDGGRAGAAGTGAGAGAGSGAVKRTGTGTGTGT</sequence>
<accession>A0AAV4KQ55</accession>
<dbReference type="PANTHER" id="PTHR43390">
    <property type="entry name" value="SIGNAL PEPTIDASE I"/>
    <property type="match status" value="1"/>
</dbReference>
<dbReference type="Gene3D" id="2.10.109.10">
    <property type="entry name" value="Umud Fragment, subunit A"/>
    <property type="match status" value="1"/>
</dbReference>
<keyword evidence="4" id="KW-0472">Membrane</keyword>
<organism evidence="7 8">
    <name type="scientific">Streptomyces cinereoruber</name>
    <dbReference type="NCBI Taxonomy" id="67260"/>
    <lineage>
        <taxon>Bacteria</taxon>
        <taxon>Bacillati</taxon>
        <taxon>Actinomycetota</taxon>
        <taxon>Actinomycetes</taxon>
        <taxon>Kitasatosporales</taxon>
        <taxon>Streptomycetaceae</taxon>
        <taxon>Streptomyces</taxon>
    </lineage>
</organism>
<feature type="transmembrane region" description="Helical" evidence="4">
    <location>
        <begin position="20"/>
        <end position="43"/>
    </location>
</feature>
<feature type="active site" evidence="3">
    <location>
        <position position="93"/>
    </location>
</feature>
<dbReference type="PRINTS" id="PR00727">
    <property type="entry name" value="LEADERPTASE"/>
</dbReference>
<dbReference type="PANTHER" id="PTHR43390:SF1">
    <property type="entry name" value="CHLOROPLAST PROCESSING PEPTIDASE"/>
    <property type="match status" value="1"/>
</dbReference>
<dbReference type="InterPro" id="IPR019533">
    <property type="entry name" value="Peptidase_S26"/>
</dbReference>
<dbReference type="EC" id="3.4.21.89" evidence="4"/>
<evidence type="ECO:0000256" key="3">
    <source>
        <dbReference type="PIRSR" id="PIRSR600223-1"/>
    </source>
</evidence>
<keyword evidence="4" id="KW-0378">Hydrolase</keyword>
<evidence type="ECO:0000256" key="2">
    <source>
        <dbReference type="ARBA" id="ARBA00009370"/>
    </source>
</evidence>
<dbReference type="InterPro" id="IPR000223">
    <property type="entry name" value="Pept_S26A_signal_pept_1"/>
</dbReference>
<comment type="subcellular location">
    <subcellularLocation>
        <location evidence="1">Cell membrane</location>
        <topology evidence="1">Single-pass type II membrane protein</topology>
    </subcellularLocation>
    <subcellularLocation>
        <location evidence="4">Membrane</location>
        <topology evidence="4">Single-pass type II membrane protein</topology>
    </subcellularLocation>
</comment>
<dbReference type="AlphaFoldDB" id="A0AAV4KQ55"/>
<keyword evidence="4" id="KW-0812">Transmembrane</keyword>
<reference evidence="7 8" key="1">
    <citation type="journal article" date="2014" name="Int. J. Syst. Evol. Microbiol.">
        <title>Complete genome sequence of Corynebacterium casei LMG S-19264T (=DSM 44701T), isolated from a smear-ripened cheese.</title>
        <authorList>
            <consortium name="US DOE Joint Genome Institute (JGI-PGF)"/>
            <person name="Walter F."/>
            <person name="Albersmeier A."/>
            <person name="Kalinowski J."/>
            <person name="Ruckert C."/>
        </authorList>
    </citation>
    <scope>NUCLEOTIDE SEQUENCE [LARGE SCALE GENOMIC DNA]</scope>
    <source>
        <strain evidence="7 8">JCM 4205</strain>
    </source>
</reference>
<comment type="caution">
    <text evidence="4">Lacks conserved residue(s) required for the propagation of feature annotation.</text>
</comment>
<evidence type="ECO:0000256" key="5">
    <source>
        <dbReference type="SAM" id="MobiDB-lite"/>
    </source>
</evidence>
<dbReference type="EMBL" id="BMSJ01000013">
    <property type="protein sequence ID" value="GGR46617.1"/>
    <property type="molecule type" value="Genomic_DNA"/>
</dbReference>
<feature type="domain" description="Peptidase S26" evidence="6">
    <location>
        <begin position="25"/>
        <end position="187"/>
    </location>
</feature>
<protein>
    <recommendedName>
        <fullName evidence="4">Signal peptidase I</fullName>
        <ecNumber evidence="4">3.4.21.89</ecNumber>
    </recommendedName>
</protein>
<evidence type="ECO:0000313" key="7">
    <source>
        <dbReference type="EMBL" id="GGR46617.1"/>
    </source>
</evidence>
<dbReference type="InterPro" id="IPR036286">
    <property type="entry name" value="LexA/Signal_pep-like_sf"/>
</dbReference>
<evidence type="ECO:0000259" key="6">
    <source>
        <dbReference type="Pfam" id="PF10502"/>
    </source>
</evidence>
<dbReference type="GO" id="GO:0009003">
    <property type="term" value="F:signal peptidase activity"/>
    <property type="evidence" value="ECO:0007669"/>
    <property type="project" value="UniProtKB-EC"/>
</dbReference>
<evidence type="ECO:0000256" key="1">
    <source>
        <dbReference type="ARBA" id="ARBA00004401"/>
    </source>
</evidence>
<feature type="active site" evidence="3">
    <location>
        <position position="52"/>
    </location>
</feature>
<name>A0AAV4KQ55_9ACTN</name>
<evidence type="ECO:0000256" key="4">
    <source>
        <dbReference type="RuleBase" id="RU362042"/>
    </source>
</evidence>
<feature type="region of interest" description="Disordered" evidence="5">
    <location>
        <begin position="244"/>
        <end position="275"/>
    </location>
</feature>
<proteinExistence type="inferred from homology"/>
<dbReference type="Pfam" id="PF10502">
    <property type="entry name" value="Peptidase_S26"/>
    <property type="match status" value="1"/>
</dbReference>
<dbReference type="SUPFAM" id="SSF51306">
    <property type="entry name" value="LexA/Signal peptidase"/>
    <property type="match status" value="1"/>
</dbReference>
<feature type="transmembrane region" description="Helical" evidence="4">
    <location>
        <begin position="212"/>
        <end position="232"/>
    </location>
</feature>
<comment type="caution">
    <text evidence="7">The sequence shown here is derived from an EMBL/GenBank/DDBJ whole genome shotgun (WGS) entry which is preliminary data.</text>
</comment>
<comment type="catalytic activity">
    <reaction evidence="4">
        <text>Cleavage of hydrophobic, N-terminal signal or leader sequences from secreted and periplasmic proteins.</text>
        <dbReference type="EC" id="3.4.21.89"/>
    </reaction>
</comment>
<dbReference type="GO" id="GO:0005886">
    <property type="term" value="C:plasma membrane"/>
    <property type="evidence" value="ECO:0007669"/>
    <property type="project" value="UniProtKB-SubCell"/>
</dbReference>
<dbReference type="GO" id="GO:0004252">
    <property type="term" value="F:serine-type endopeptidase activity"/>
    <property type="evidence" value="ECO:0007669"/>
    <property type="project" value="InterPro"/>
</dbReference>
<feature type="compositionally biased region" description="Gly residues" evidence="5">
    <location>
        <begin position="246"/>
        <end position="261"/>
    </location>
</feature>
<dbReference type="Proteomes" id="UP000642014">
    <property type="component" value="Unassembled WGS sequence"/>
</dbReference>
<dbReference type="NCBIfam" id="TIGR02227">
    <property type="entry name" value="sigpep_I_bact"/>
    <property type="match status" value="1"/>
</dbReference>
<evidence type="ECO:0000313" key="8">
    <source>
        <dbReference type="Proteomes" id="UP000642014"/>
    </source>
</evidence>
<dbReference type="CDD" id="cd06530">
    <property type="entry name" value="S26_SPase_I"/>
    <property type="match status" value="1"/>
</dbReference>
<keyword evidence="4" id="KW-0645">Protease</keyword>
<dbReference type="GO" id="GO:0006465">
    <property type="term" value="P:signal peptide processing"/>
    <property type="evidence" value="ECO:0007669"/>
    <property type="project" value="InterPro"/>
</dbReference>
<gene>
    <name evidence="7" type="ORF">GCM10010497_57550</name>
</gene>
<keyword evidence="4" id="KW-1133">Transmembrane helix</keyword>